<reference evidence="2 3" key="1">
    <citation type="journal article" date="2020" name="Microorganisms">
        <title>Osmotic Adaptation and Compatible Solute Biosynthesis of Phototrophic Bacteria as Revealed from Genome Analyses.</title>
        <authorList>
            <person name="Imhoff J.F."/>
            <person name="Rahn T."/>
            <person name="Kunzel S."/>
            <person name="Keller A."/>
            <person name="Neulinger S.C."/>
        </authorList>
    </citation>
    <scope>NUCLEOTIDE SEQUENCE [LARGE SCALE GENOMIC DNA]</scope>
    <source>
        <strain evidence="2 3">DSM 15382</strain>
    </source>
</reference>
<dbReference type="InterPro" id="IPR042100">
    <property type="entry name" value="Bug_dom1"/>
</dbReference>
<sequence>MRTHACAGRRCGAGCGRPRCTGRGCRMIGRRGLLGASLAAPLLARSGTARAHAFPDRPIRYVCPFPPGATNDNVSRSMARALAPRLGVAVVVENKAGAGGAVGTRLVAESRPDGHTLLNASAGNLTIAPHLSNVGYDPLRDLAPIASAGEAYSLIAVHPAVPARSMAELVAFARRNPGVLNYGSAGIGSAGHLRGALLADEGGFEAVHVPFPGSAPAVNSVAAGDCHLIIDPIAAPLVRDGRLRALATLGPDRWDAFPDLPTLAELGIGRDWPGSGWFGLFAPAGTPAAVIQRLNRDFNDSLAEPEVAAALRRFGLRPEAITPQELGRRVAADHAAVGAALHRLRIA</sequence>
<dbReference type="Gene3D" id="3.40.190.150">
    <property type="entry name" value="Bordetella uptake gene, domain 1"/>
    <property type="match status" value="1"/>
</dbReference>
<protein>
    <recommendedName>
        <fullName evidence="4">Tripartite tricarboxylate transporter substrate binding protein</fullName>
    </recommendedName>
</protein>
<comment type="similarity">
    <text evidence="1">Belongs to the UPF0065 (bug) family.</text>
</comment>
<evidence type="ECO:0000313" key="2">
    <source>
        <dbReference type="EMBL" id="MBK1656657.1"/>
    </source>
</evidence>
<organism evidence="2 3">
    <name type="scientific">Paracraurococcus ruber</name>
    <dbReference type="NCBI Taxonomy" id="77675"/>
    <lineage>
        <taxon>Bacteria</taxon>
        <taxon>Pseudomonadati</taxon>
        <taxon>Pseudomonadota</taxon>
        <taxon>Alphaproteobacteria</taxon>
        <taxon>Acetobacterales</taxon>
        <taxon>Roseomonadaceae</taxon>
        <taxon>Paracraurococcus</taxon>
    </lineage>
</organism>
<evidence type="ECO:0000256" key="1">
    <source>
        <dbReference type="ARBA" id="ARBA00006987"/>
    </source>
</evidence>
<keyword evidence="3" id="KW-1185">Reference proteome</keyword>
<dbReference type="PANTHER" id="PTHR42928:SF5">
    <property type="entry name" value="BLR1237 PROTEIN"/>
    <property type="match status" value="1"/>
</dbReference>
<accession>A0ABS1CRP0</accession>
<dbReference type="Proteomes" id="UP000697995">
    <property type="component" value="Unassembled WGS sequence"/>
</dbReference>
<proteinExistence type="inferred from homology"/>
<dbReference type="EMBL" id="NRSG01000001">
    <property type="protein sequence ID" value="MBK1656657.1"/>
    <property type="molecule type" value="Genomic_DNA"/>
</dbReference>
<dbReference type="Gene3D" id="3.40.190.10">
    <property type="entry name" value="Periplasmic binding protein-like II"/>
    <property type="match status" value="1"/>
</dbReference>
<name>A0ABS1CRP0_9PROT</name>
<dbReference type="SUPFAM" id="SSF53850">
    <property type="entry name" value="Periplasmic binding protein-like II"/>
    <property type="match status" value="1"/>
</dbReference>
<dbReference type="Pfam" id="PF03401">
    <property type="entry name" value="TctC"/>
    <property type="match status" value="1"/>
</dbReference>
<gene>
    <name evidence="2" type="ORF">CKO45_00240</name>
</gene>
<dbReference type="PIRSF" id="PIRSF017082">
    <property type="entry name" value="YflP"/>
    <property type="match status" value="1"/>
</dbReference>
<dbReference type="CDD" id="cd07012">
    <property type="entry name" value="PBP2_Bug_TTT"/>
    <property type="match status" value="1"/>
</dbReference>
<dbReference type="InterPro" id="IPR005064">
    <property type="entry name" value="BUG"/>
</dbReference>
<evidence type="ECO:0000313" key="3">
    <source>
        <dbReference type="Proteomes" id="UP000697995"/>
    </source>
</evidence>
<comment type="caution">
    <text evidence="2">The sequence shown here is derived from an EMBL/GenBank/DDBJ whole genome shotgun (WGS) entry which is preliminary data.</text>
</comment>
<evidence type="ECO:0008006" key="4">
    <source>
        <dbReference type="Google" id="ProtNLM"/>
    </source>
</evidence>
<dbReference type="PANTHER" id="PTHR42928">
    <property type="entry name" value="TRICARBOXYLATE-BINDING PROTEIN"/>
    <property type="match status" value="1"/>
</dbReference>